<gene>
    <name evidence="3" type="ORF">EYC82_11530</name>
</gene>
<dbReference type="NCBIfam" id="TIGR03696">
    <property type="entry name" value="Rhs_assc_core"/>
    <property type="match status" value="1"/>
</dbReference>
<evidence type="ECO:0000259" key="2">
    <source>
        <dbReference type="Pfam" id="PF03527"/>
    </source>
</evidence>
<accession>A0ABT3T920</accession>
<keyword evidence="4" id="KW-1185">Reference proteome</keyword>
<dbReference type="EMBL" id="SHNO01000001">
    <property type="protein sequence ID" value="MCX2977987.1"/>
    <property type="molecule type" value="Genomic_DNA"/>
</dbReference>
<evidence type="ECO:0000313" key="4">
    <source>
        <dbReference type="Proteomes" id="UP001143304"/>
    </source>
</evidence>
<proteinExistence type="predicted"/>
<reference evidence="3" key="1">
    <citation type="submission" date="2019-02" db="EMBL/GenBank/DDBJ databases">
        <authorList>
            <person name="Li S.-H."/>
        </authorList>
    </citation>
    <scope>NUCLEOTIDE SEQUENCE</scope>
    <source>
        <strain evidence="3">IMCC11814</strain>
    </source>
</reference>
<dbReference type="PANTHER" id="PTHR32305">
    <property type="match status" value="1"/>
</dbReference>
<protein>
    <recommendedName>
        <fullName evidence="2">RHS protein conserved region domain-containing protein</fullName>
    </recommendedName>
</protein>
<evidence type="ECO:0000313" key="3">
    <source>
        <dbReference type="EMBL" id="MCX2977987.1"/>
    </source>
</evidence>
<feature type="domain" description="RHS protein conserved region" evidence="2">
    <location>
        <begin position="27"/>
        <end position="62"/>
    </location>
</feature>
<dbReference type="Proteomes" id="UP001143304">
    <property type="component" value="Unassembled WGS sequence"/>
</dbReference>
<dbReference type="Pfam" id="PF03527">
    <property type="entry name" value="RHS"/>
    <property type="match status" value="1"/>
</dbReference>
<comment type="caution">
    <text evidence="3">The sequence shown here is derived from an EMBL/GenBank/DDBJ whole genome shotgun (WGS) entry which is preliminary data.</text>
</comment>
<dbReference type="Gene3D" id="2.180.10.10">
    <property type="entry name" value="RHS repeat-associated core"/>
    <property type="match status" value="1"/>
</dbReference>
<feature type="chain" id="PRO_5047136881" description="RHS protein conserved region domain-containing protein" evidence="1">
    <location>
        <begin position="23"/>
        <end position="237"/>
    </location>
</feature>
<dbReference type="InterPro" id="IPR001826">
    <property type="entry name" value="RHS"/>
</dbReference>
<sequence length="237" mass="26378">MVNMRCILALIFSGLLSVPAKAALELYYMHNDHLGTPQMITDGNRAVVWKGQMTPFGRMAVEVEAVTNYRRFAGQHYDMESDLNYNYFRNYDPGLGRYIQSDPVGLRGGLNTYAYAASNPVGNADPYGLDWYRPPDHPYNAGRLGSALVAPGYSGNPAFHGGYIDDYVPAGHTFAAYHDALVDYLKNEKDWTDHWANIPTMPAAYTAALWREAYNALGLPEFLPDPASLHGKNDECN</sequence>
<feature type="signal peptide" evidence="1">
    <location>
        <begin position="1"/>
        <end position="22"/>
    </location>
</feature>
<dbReference type="PRINTS" id="PR00394">
    <property type="entry name" value="RHSPROTEIN"/>
</dbReference>
<dbReference type="PANTHER" id="PTHR32305:SF15">
    <property type="entry name" value="PROTEIN RHSA-RELATED"/>
    <property type="match status" value="1"/>
</dbReference>
<keyword evidence="1" id="KW-0732">Signal</keyword>
<organism evidence="3 4">
    <name type="scientific">Candidatus Marimicrobium litorale</name>
    <dbReference type="NCBI Taxonomy" id="2518991"/>
    <lineage>
        <taxon>Bacteria</taxon>
        <taxon>Pseudomonadati</taxon>
        <taxon>Pseudomonadota</taxon>
        <taxon>Gammaproteobacteria</taxon>
        <taxon>Cellvibrionales</taxon>
        <taxon>Halieaceae</taxon>
        <taxon>Marimicrobium</taxon>
    </lineage>
</organism>
<dbReference type="InterPro" id="IPR050708">
    <property type="entry name" value="T6SS_VgrG/RHS"/>
</dbReference>
<evidence type="ECO:0000256" key="1">
    <source>
        <dbReference type="SAM" id="SignalP"/>
    </source>
</evidence>
<dbReference type="InterPro" id="IPR022385">
    <property type="entry name" value="Rhs_assc_core"/>
</dbReference>
<name>A0ABT3T920_9GAMM</name>